<evidence type="ECO:0000313" key="2">
    <source>
        <dbReference type="EMBL" id="KGM32117.1"/>
    </source>
</evidence>
<dbReference type="PANTHER" id="PTHR37826">
    <property type="entry name" value="FLOTILLIN BAND_7_5 DOMAIN PROTEIN"/>
    <property type="match status" value="1"/>
</dbReference>
<keyword evidence="1" id="KW-0812">Transmembrane</keyword>
<dbReference type="Proteomes" id="UP000029995">
    <property type="component" value="Unassembled WGS sequence"/>
</dbReference>
<keyword evidence="1" id="KW-1133">Transmembrane helix</keyword>
<keyword evidence="1" id="KW-0472">Membrane</keyword>
<organism evidence="2 3">
    <name type="scientific">Inquilinus limosus MP06</name>
    <dbReference type="NCBI Taxonomy" id="1398085"/>
    <lineage>
        <taxon>Bacteria</taxon>
        <taxon>Pseudomonadati</taxon>
        <taxon>Pseudomonadota</taxon>
        <taxon>Alphaproteobacteria</taxon>
        <taxon>Rhodospirillales</taxon>
        <taxon>Rhodospirillaceae</taxon>
        <taxon>Inquilinus</taxon>
    </lineage>
</organism>
<dbReference type="PANTHER" id="PTHR37826:SF3">
    <property type="entry name" value="J DOMAIN-CONTAINING PROTEIN"/>
    <property type="match status" value="1"/>
</dbReference>
<name>A0A0A0D4X3_9PROT</name>
<dbReference type="EMBL" id="JANX01000373">
    <property type="protein sequence ID" value="KGM32117.1"/>
    <property type="molecule type" value="Genomic_DNA"/>
</dbReference>
<dbReference type="AlphaFoldDB" id="A0A0A0D4X3"/>
<gene>
    <name evidence="2" type="ORF">P409_23270</name>
</gene>
<dbReference type="OrthoDB" id="3182597at2"/>
<proteinExistence type="predicted"/>
<comment type="caution">
    <text evidence="2">The sequence shown here is derived from an EMBL/GenBank/DDBJ whole genome shotgun (WGS) entry which is preliminary data.</text>
</comment>
<reference evidence="2 3" key="1">
    <citation type="submission" date="2014-01" db="EMBL/GenBank/DDBJ databases">
        <title>Genome sequence determination for a cystic fibrosis isolate, Inquilinus limosus.</title>
        <authorList>
            <person name="Pino M."/>
            <person name="Di Conza J."/>
            <person name="Gutkind G."/>
        </authorList>
    </citation>
    <scope>NUCLEOTIDE SEQUENCE [LARGE SCALE GENOMIC DNA]</scope>
    <source>
        <strain evidence="2 3">MP06</strain>
    </source>
</reference>
<dbReference type="RefSeq" id="WP_034844329.1">
    <property type="nucleotide sequence ID" value="NZ_JANX01000373.1"/>
</dbReference>
<evidence type="ECO:0000256" key="1">
    <source>
        <dbReference type="SAM" id="Phobius"/>
    </source>
</evidence>
<accession>A0A0A0D4X3</accession>
<sequence length="354" mass="38670">MADMAFTCASCGAQLEYAPGTKAMKCHYCGHENPITASPWSTVAEIDYAAGLAEAEQQAPTETVSVVSCKRCAAEFQLDPAIQASRCPFCGTPIVLEAREVTHLTPGALLPFGFDAKAARAKYEAWLSGLWFAPNNVKRLAKTDNGFVGMYVPYWTYDAATTSDYTGQRGITIVRTVRDGNQTRTVTETRWTPCSGRVARDFDDITVVASRSLPEGYLDRLEPWDLGALVPYDGRYLRGFGAQHYQVGLADGFDTAKAKMESVIRGDVRSDIGGDRQIINALQTDYAAVTFKHVLLPVWLNSFRYGARTYSFVINGRTGEVQGQRPWSWVKIGLAALAAIAVVGVFLAVYGGQN</sequence>
<protein>
    <recommendedName>
        <fullName evidence="4">Primosomal protein N' (Replication factor Y)-superfamily II helicase</fullName>
    </recommendedName>
</protein>
<dbReference type="Gene3D" id="2.20.28.30">
    <property type="entry name" value="RNA polymerase ii, chain L"/>
    <property type="match status" value="2"/>
</dbReference>
<feature type="transmembrane region" description="Helical" evidence="1">
    <location>
        <begin position="327"/>
        <end position="350"/>
    </location>
</feature>
<evidence type="ECO:0008006" key="4">
    <source>
        <dbReference type="Google" id="ProtNLM"/>
    </source>
</evidence>
<evidence type="ECO:0000313" key="3">
    <source>
        <dbReference type="Proteomes" id="UP000029995"/>
    </source>
</evidence>